<dbReference type="InterPro" id="IPR027303">
    <property type="entry name" value="Gln_synth_gly_rich_site"/>
</dbReference>
<dbReference type="PANTHER" id="PTHR42974:SF1">
    <property type="entry name" value="TYPE-3 GLUTAMINE SYNTHETASE"/>
    <property type="match status" value="1"/>
</dbReference>
<evidence type="ECO:0000313" key="4">
    <source>
        <dbReference type="EMBL" id="CAD8452110.1"/>
    </source>
</evidence>
<dbReference type="InterPro" id="IPR014746">
    <property type="entry name" value="Gln_synth/guanido_kin_cat_dom"/>
</dbReference>
<protein>
    <recommendedName>
        <fullName evidence="3">GS catalytic domain-containing protein</fullName>
    </recommendedName>
</protein>
<comment type="similarity">
    <text evidence="1 2">Belongs to the glutamine synthetase family.</text>
</comment>
<dbReference type="PROSITE" id="PS00181">
    <property type="entry name" value="GLNA_ATP"/>
    <property type="match status" value="1"/>
</dbReference>
<evidence type="ECO:0000256" key="2">
    <source>
        <dbReference type="RuleBase" id="RU000384"/>
    </source>
</evidence>
<feature type="domain" description="GS catalytic" evidence="3">
    <location>
        <begin position="167"/>
        <end position="598"/>
    </location>
</feature>
<dbReference type="InterPro" id="IPR022147">
    <property type="entry name" value="GSIII_N"/>
</dbReference>
<accession>A0A7S0DE52</accession>
<dbReference type="Pfam" id="PF12437">
    <property type="entry name" value="GSIII_N"/>
    <property type="match status" value="1"/>
</dbReference>
<dbReference type="InterPro" id="IPR008146">
    <property type="entry name" value="Gln_synth_cat_dom"/>
</dbReference>
<dbReference type="InterPro" id="IPR040577">
    <property type="entry name" value="Gln-synt_C"/>
</dbReference>
<name>A0A7S0DE52_MICPS</name>
<dbReference type="AlphaFoldDB" id="A0A7S0DE52"/>
<organism evidence="4">
    <name type="scientific">Micromonas pusilla</name>
    <name type="common">Picoplanktonic green alga</name>
    <name type="synonym">Chromulina pusilla</name>
    <dbReference type="NCBI Taxonomy" id="38833"/>
    <lineage>
        <taxon>Eukaryota</taxon>
        <taxon>Viridiplantae</taxon>
        <taxon>Chlorophyta</taxon>
        <taxon>Mamiellophyceae</taxon>
        <taxon>Mamiellales</taxon>
        <taxon>Mamiellaceae</taxon>
        <taxon>Micromonas</taxon>
    </lineage>
</organism>
<dbReference type="Pfam" id="PF00120">
    <property type="entry name" value="Gln-synt_C"/>
    <property type="match status" value="1"/>
</dbReference>
<dbReference type="Gene3D" id="1.20.120.1560">
    <property type="match status" value="2"/>
</dbReference>
<dbReference type="EMBL" id="HBEN01015019">
    <property type="protein sequence ID" value="CAD8452110.1"/>
    <property type="molecule type" value="Transcribed_RNA"/>
</dbReference>
<sequence>MGAHNVDKPALSVGYGEDVFKGAIADKYLKKEGLKLADLEDYSWINDASKPDKIAKAMLAWALDKGATSFCHWFQPMTSTFRHGDTGQVQMSMLEFNRDGTTTFELKGKHILFGETDGSSYPNGGMRATHTAGGYLAIDPSSPVFLRDDCMFIPACFVSYNGKALDEKTPLHRAHQAMSKQGARLFKHLGFEVTGMVNNIGLEQELFFIPREAYERRMDLQFTGRTVLGKMPARGQEGCDHYMAPINVVGPAMACMKEIQEQCYKLGIPLKTRHREVAPNQYEFAPEFGSVITQTDQNLVVMQICEEVASKHGLVALLQEKPFSGVNGSGKHNNWSISTLCGAQLLNPGDLTKRSGNPEIFPIVMSAIVAAVDEYGDLMRLAIASPGNDFRLGAMEAPPSVISTYLGTQMTAYLKDFMEGNVYEYKPATTPVDLGVDILPIVHAPAEDRNRTSPFPYGGHRFEFRAVGSSQNVSMVNTVLNAITAKYFATISERIEAGEKAVDVAQDLLKKHSKVIFNGNGYDPKWPDEADKLGITHIDSGVEAINKLVDPKNVAMFKEMGVFDEEECAARREILLEGYIGTIEMEVGCMIDMINQYAIPSAKAAGIDTSAMAEGVTKLKAGLAGIHAATDNFESAKLCRVLRLETMIEVRKIVDEVEAECPANLWSYATYKELLFLDSGKFK</sequence>
<dbReference type="Gene3D" id="3.30.590.10">
    <property type="entry name" value="Glutamine synthetase/guanido kinase, catalytic domain"/>
    <property type="match status" value="1"/>
</dbReference>
<dbReference type="SUPFAM" id="SSF55931">
    <property type="entry name" value="Glutamine synthetase/guanido kinase"/>
    <property type="match status" value="1"/>
</dbReference>
<dbReference type="PANTHER" id="PTHR42974">
    <property type="entry name" value="GLUTAMINE SYNTHETASE"/>
    <property type="match status" value="1"/>
</dbReference>
<evidence type="ECO:0000256" key="1">
    <source>
        <dbReference type="PROSITE-ProRule" id="PRU01331"/>
    </source>
</evidence>
<proteinExistence type="inferred from homology"/>
<dbReference type="SMART" id="SM01230">
    <property type="entry name" value="Gln-synt_C"/>
    <property type="match status" value="1"/>
</dbReference>
<dbReference type="GO" id="GO:0004356">
    <property type="term" value="F:glutamine synthetase activity"/>
    <property type="evidence" value="ECO:0007669"/>
    <property type="project" value="InterPro"/>
</dbReference>
<dbReference type="PROSITE" id="PS51987">
    <property type="entry name" value="GS_CATALYTIC"/>
    <property type="match status" value="1"/>
</dbReference>
<dbReference type="Pfam" id="PF18318">
    <property type="entry name" value="Gln-synt_C-ter"/>
    <property type="match status" value="1"/>
</dbReference>
<gene>
    <name evidence="4" type="ORF">MSP1401_LOCUS12576</name>
</gene>
<reference evidence="4" key="1">
    <citation type="submission" date="2021-01" db="EMBL/GenBank/DDBJ databases">
        <authorList>
            <person name="Corre E."/>
            <person name="Pelletier E."/>
            <person name="Niang G."/>
            <person name="Scheremetjew M."/>
            <person name="Finn R."/>
            <person name="Kale V."/>
            <person name="Holt S."/>
            <person name="Cochrane G."/>
            <person name="Meng A."/>
            <person name="Brown T."/>
            <person name="Cohen L."/>
        </authorList>
    </citation>
    <scope>NUCLEOTIDE SEQUENCE</scope>
    <source>
        <strain evidence="4">CCAC1681</strain>
    </source>
</reference>
<dbReference type="InterPro" id="IPR052725">
    <property type="entry name" value="GS_Type-3"/>
</dbReference>
<evidence type="ECO:0000259" key="3">
    <source>
        <dbReference type="PROSITE" id="PS51987"/>
    </source>
</evidence>